<dbReference type="InterPro" id="IPR002355">
    <property type="entry name" value="Cu_oxidase_Cu_BS"/>
</dbReference>
<protein>
    <submittedName>
        <fullName evidence="9">Multicopper oxidase domain-containing protein</fullName>
    </submittedName>
</protein>
<dbReference type="RefSeq" id="WP_200487057.1">
    <property type="nucleotide sequence ID" value="NZ_JAEPIV010000028.1"/>
</dbReference>
<dbReference type="PANTHER" id="PTHR11709:SF394">
    <property type="entry name" value="FI03373P-RELATED"/>
    <property type="match status" value="1"/>
</dbReference>
<dbReference type="PROSITE" id="PS51318">
    <property type="entry name" value="TAT"/>
    <property type="match status" value="1"/>
</dbReference>
<dbReference type="Proteomes" id="UP000654452">
    <property type="component" value="Unassembled WGS sequence"/>
</dbReference>
<gene>
    <name evidence="9" type="ORF">JJL56_27820</name>
</gene>
<dbReference type="InterPro" id="IPR008972">
    <property type="entry name" value="Cupredoxin"/>
</dbReference>
<proteinExistence type="predicted"/>
<sequence length="503" mass="53644">MTILQTRRRFLMSAASVAALGGLSTLLPAVARPAWAAPPLRLAVERRVLEVMGKPASVFGIRQPDGTSGLVLNPGQRFLVDLANRAGEDAVIHWHGMTPPYAQDGVADANRPLIRDGASQSYDFEPRPGTHWMHSHHGLQEQRLMAAPLIVRTAEDRRADVQEVTVLLHDFTFKDPAEVLAGLTGGTMKHGGMDHGGGHGSGHGGHGSGHGGAMPMMDHSTMKGMGGMTMAAMDLNDVEYDAYLANDRTLDDPEVVRVERGGRVRLRLINGATSTAFHIDLGALDGTVVAADGNPVQPVTGRRFGMVMGQRLDILVQLPAGGGTFPVLAQREGERQRTGIVLATPGAAVGRTAGLADGATGPVDLSLERRLAALDPLAPRPTDAAFTIRLTGGMAPYVWTIDDRPFGEHRPLTVRKGQRVTVTMVNESPMAHPMHLHGQHFQVTALNGTALAGAVRDTVLVPMDGSATIAFDADNPGRWPLHCHNLLHMATGMMTELVCDQTI</sequence>
<dbReference type="Pfam" id="PF07731">
    <property type="entry name" value="Cu-oxidase_2"/>
    <property type="match status" value="1"/>
</dbReference>
<feature type="compositionally biased region" description="Gly residues" evidence="4">
    <location>
        <begin position="198"/>
        <end position="212"/>
    </location>
</feature>
<dbReference type="InterPro" id="IPR011706">
    <property type="entry name" value="Cu-oxidase_C"/>
</dbReference>
<comment type="caution">
    <text evidence="9">The sequence shown here is derived from an EMBL/GenBank/DDBJ whole genome shotgun (WGS) entry which is preliminary data.</text>
</comment>
<evidence type="ECO:0000256" key="4">
    <source>
        <dbReference type="SAM" id="MobiDB-lite"/>
    </source>
</evidence>
<reference evidence="9 10" key="1">
    <citation type="submission" date="2021-01" db="EMBL/GenBank/DDBJ databases">
        <title>Azospirillum sp. YIM DDC1 draft genome.</title>
        <authorList>
            <person name="Wang Y.-X."/>
        </authorList>
    </citation>
    <scope>NUCLEOTIDE SEQUENCE [LARGE SCALE GENOMIC DNA]</scope>
    <source>
        <strain evidence="9 10">YIM DDC1</strain>
    </source>
</reference>
<evidence type="ECO:0000259" key="6">
    <source>
        <dbReference type="Pfam" id="PF00394"/>
    </source>
</evidence>
<dbReference type="PROSITE" id="PS00079">
    <property type="entry name" value="MULTICOPPER_OXIDASE1"/>
    <property type="match status" value="1"/>
</dbReference>
<dbReference type="CDD" id="cd13896">
    <property type="entry name" value="CuRO_3_CopA"/>
    <property type="match status" value="1"/>
</dbReference>
<dbReference type="InterPro" id="IPR033138">
    <property type="entry name" value="Cu_oxidase_CS"/>
</dbReference>
<evidence type="ECO:0000256" key="3">
    <source>
        <dbReference type="ARBA" id="ARBA00023008"/>
    </source>
</evidence>
<dbReference type="InterPro" id="IPR011707">
    <property type="entry name" value="Cu-oxidase-like_N"/>
</dbReference>
<dbReference type="PROSITE" id="PS00080">
    <property type="entry name" value="MULTICOPPER_OXIDASE2"/>
    <property type="match status" value="1"/>
</dbReference>
<keyword evidence="2" id="KW-0560">Oxidoreductase</keyword>
<feature type="domain" description="Plastocyanin-like" evidence="6">
    <location>
        <begin position="214"/>
        <end position="338"/>
    </location>
</feature>
<keyword evidence="3" id="KW-0186">Copper</keyword>
<evidence type="ECO:0000313" key="10">
    <source>
        <dbReference type="Proteomes" id="UP000654452"/>
    </source>
</evidence>
<dbReference type="InterPro" id="IPR001117">
    <property type="entry name" value="Cu-oxidase_2nd"/>
</dbReference>
<dbReference type="InterPro" id="IPR045087">
    <property type="entry name" value="Cu-oxidase_fam"/>
</dbReference>
<evidence type="ECO:0000256" key="2">
    <source>
        <dbReference type="ARBA" id="ARBA00023002"/>
    </source>
</evidence>
<accession>A0ABS1I6H1</accession>
<keyword evidence="5" id="KW-0732">Signal</keyword>
<evidence type="ECO:0000256" key="1">
    <source>
        <dbReference type="ARBA" id="ARBA00022723"/>
    </source>
</evidence>
<dbReference type="Pfam" id="PF07732">
    <property type="entry name" value="Cu-oxidase_3"/>
    <property type="match status" value="1"/>
</dbReference>
<evidence type="ECO:0000313" key="9">
    <source>
        <dbReference type="EMBL" id="MBK4722668.1"/>
    </source>
</evidence>
<evidence type="ECO:0000256" key="5">
    <source>
        <dbReference type="SAM" id="SignalP"/>
    </source>
</evidence>
<feature type="chain" id="PRO_5047210958" evidence="5">
    <location>
        <begin position="37"/>
        <end position="503"/>
    </location>
</feature>
<feature type="domain" description="Plastocyanin-like" evidence="8">
    <location>
        <begin position="70"/>
        <end position="154"/>
    </location>
</feature>
<dbReference type="InterPro" id="IPR034279">
    <property type="entry name" value="CuRO_3_CopA"/>
</dbReference>
<dbReference type="InterPro" id="IPR006311">
    <property type="entry name" value="TAT_signal"/>
</dbReference>
<dbReference type="Pfam" id="PF00394">
    <property type="entry name" value="Cu-oxidase"/>
    <property type="match status" value="1"/>
</dbReference>
<organism evidence="9 10">
    <name type="scientific">Azospirillum aestuarii</name>
    <dbReference type="NCBI Taxonomy" id="2802052"/>
    <lineage>
        <taxon>Bacteria</taxon>
        <taxon>Pseudomonadati</taxon>
        <taxon>Pseudomonadota</taxon>
        <taxon>Alphaproteobacteria</taxon>
        <taxon>Rhodospirillales</taxon>
        <taxon>Azospirillaceae</taxon>
        <taxon>Azospirillum</taxon>
    </lineage>
</organism>
<keyword evidence="10" id="KW-1185">Reference proteome</keyword>
<feature type="domain" description="Plastocyanin-like" evidence="7">
    <location>
        <begin position="388"/>
        <end position="499"/>
    </location>
</feature>
<dbReference type="SUPFAM" id="SSF49503">
    <property type="entry name" value="Cupredoxins"/>
    <property type="match status" value="3"/>
</dbReference>
<evidence type="ECO:0000259" key="7">
    <source>
        <dbReference type="Pfam" id="PF07731"/>
    </source>
</evidence>
<feature type="region of interest" description="Disordered" evidence="4">
    <location>
        <begin position="192"/>
        <end position="213"/>
    </location>
</feature>
<dbReference type="CDD" id="cd13887">
    <property type="entry name" value="CuRO_2_MCO_like_2"/>
    <property type="match status" value="1"/>
</dbReference>
<keyword evidence="1" id="KW-0479">Metal-binding</keyword>
<feature type="signal peptide" evidence="5">
    <location>
        <begin position="1"/>
        <end position="36"/>
    </location>
</feature>
<name>A0ABS1I6H1_9PROT</name>
<dbReference type="PANTHER" id="PTHR11709">
    <property type="entry name" value="MULTI-COPPER OXIDASE"/>
    <property type="match status" value="1"/>
</dbReference>
<dbReference type="Gene3D" id="2.60.40.420">
    <property type="entry name" value="Cupredoxins - blue copper proteins"/>
    <property type="match status" value="3"/>
</dbReference>
<evidence type="ECO:0000259" key="8">
    <source>
        <dbReference type="Pfam" id="PF07732"/>
    </source>
</evidence>
<dbReference type="EMBL" id="JAEPIV010000028">
    <property type="protein sequence ID" value="MBK4722668.1"/>
    <property type="molecule type" value="Genomic_DNA"/>
</dbReference>
<dbReference type="CDD" id="cd13865">
    <property type="entry name" value="CuRO_1_LCC_like_3"/>
    <property type="match status" value="1"/>
</dbReference>